<gene>
    <name evidence="1" type="ORF">SAMN05216466_113223</name>
</gene>
<dbReference type="RefSeq" id="WP_090688464.1">
    <property type="nucleotide sequence ID" value="NZ_CADERL010000013.1"/>
</dbReference>
<accession>A0A1G8FKD7</accession>
<evidence type="ECO:0000313" key="1">
    <source>
        <dbReference type="EMBL" id="SDH82600.1"/>
    </source>
</evidence>
<reference evidence="1 2" key="1">
    <citation type="submission" date="2016-10" db="EMBL/GenBank/DDBJ databases">
        <authorList>
            <person name="de Groot N.N."/>
        </authorList>
    </citation>
    <scope>NUCLEOTIDE SEQUENCE [LARGE SCALE GENOMIC DNA]</scope>
    <source>
        <strain evidence="1 2">LMG 2247</strain>
    </source>
</reference>
<evidence type="ECO:0000313" key="2">
    <source>
        <dbReference type="Proteomes" id="UP000199706"/>
    </source>
</evidence>
<sequence length="99" mass="10300">MTNSDLSNGTEGGVDVLAPANALAEGTLRIVSAGESANSALREIDAGTAWPDDLADRLIALLDGIDAQRISEVIRGFMRPIAKRIEARSTPTVPVAGVE</sequence>
<proteinExistence type="predicted"/>
<protein>
    <submittedName>
        <fullName evidence="1">Uncharacterized protein</fullName>
    </submittedName>
</protein>
<dbReference type="Proteomes" id="UP000199706">
    <property type="component" value="Unassembled WGS sequence"/>
</dbReference>
<dbReference type="AlphaFoldDB" id="A0A1G8FKD7"/>
<organism evidence="1 2">
    <name type="scientific">Paraburkholderia phenazinium</name>
    <dbReference type="NCBI Taxonomy" id="60549"/>
    <lineage>
        <taxon>Bacteria</taxon>
        <taxon>Pseudomonadati</taxon>
        <taxon>Pseudomonadota</taxon>
        <taxon>Betaproteobacteria</taxon>
        <taxon>Burkholderiales</taxon>
        <taxon>Burkholderiaceae</taxon>
        <taxon>Paraburkholderia</taxon>
    </lineage>
</organism>
<name>A0A1G8FKD7_9BURK</name>
<dbReference type="EMBL" id="FNCJ01000013">
    <property type="protein sequence ID" value="SDH82600.1"/>
    <property type="molecule type" value="Genomic_DNA"/>
</dbReference>